<feature type="compositionally biased region" description="Polar residues" evidence="1">
    <location>
        <begin position="87"/>
        <end position="99"/>
    </location>
</feature>
<feature type="compositionally biased region" description="Low complexity" evidence="1">
    <location>
        <begin position="239"/>
        <end position="270"/>
    </location>
</feature>
<name>A0A3M9YFQ9_9PEZI</name>
<gene>
    <name evidence="2" type="ORF">D7B24_004001</name>
</gene>
<feature type="region of interest" description="Disordered" evidence="1">
    <location>
        <begin position="311"/>
        <end position="400"/>
    </location>
</feature>
<dbReference type="Proteomes" id="UP000267145">
    <property type="component" value="Unassembled WGS sequence"/>
</dbReference>
<reference evidence="2 3" key="1">
    <citation type="submission" date="2018-10" db="EMBL/GenBank/DDBJ databases">
        <title>Genome sequence of Verticillium nonalfalfae VnAa140.</title>
        <authorList>
            <person name="Stajich J.E."/>
            <person name="Kasson M.T."/>
        </authorList>
    </citation>
    <scope>NUCLEOTIDE SEQUENCE [LARGE SCALE GENOMIC DNA]</scope>
    <source>
        <strain evidence="2 3">VnAa140</strain>
    </source>
</reference>
<evidence type="ECO:0000313" key="2">
    <source>
        <dbReference type="EMBL" id="RNJ58911.1"/>
    </source>
</evidence>
<dbReference type="RefSeq" id="XP_028497069.1">
    <property type="nucleotide sequence ID" value="XM_028638182.1"/>
</dbReference>
<feature type="compositionally biased region" description="Polar residues" evidence="1">
    <location>
        <begin position="188"/>
        <end position="210"/>
    </location>
</feature>
<feature type="region of interest" description="Disordered" evidence="1">
    <location>
        <begin position="1"/>
        <end position="270"/>
    </location>
</feature>
<organism evidence="2 3">
    <name type="scientific">Verticillium nonalfalfae</name>
    <dbReference type="NCBI Taxonomy" id="1051616"/>
    <lineage>
        <taxon>Eukaryota</taxon>
        <taxon>Fungi</taxon>
        <taxon>Dikarya</taxon>
        <taxon>Ascomycota</taxon>
        <taxon>Pezizomycotina</taxon>
        <taxon>Sordariomycetes</taxon>
        <taxon>Hypocreomycetidae</taxon>
        <taxon>Glomerellales</taxon>
        <taxon>Plectosphaerellaceae</taxon>
        <taxon>Verticillium</taxon>
    </lineage>
</organism>
<keyword evidence="3" id="KW-1185">Reference proteome</keyword>
<comment type="caution">
    <text evidence="2">The sequence shown here is derived from an EMBL/GenBank/DDBJ whole genome shotgun (WGS) entry which is preliminary data.</text>
</comment>
<feature type="compositionally biased region" description="Polar residues" evidence="1">
    <location>
        <begin position="1"/>
        <end position="27"/>
    </location>
</feature>
<accession>A0A3M9YFQ9</accession>
<dbReference type="STRING" id="1051616.A0A3M9YFQ9"/>
<evidence type="ECO:0000256" key="1">
    <source>
        <dbReference type="SAM" id="MobiDB-lite"/>
    </source>
</evidence>
<proteinExistence type="predicted"/>
<feature type="region of interest" description="Disordered" evidence="1">
    <location>
        <begin position="468"/>
        <end position="489"/>
    </location>
</feature>
<evidence type="ECO:0000313" key="3">
    <source>
        <dbReference type="Proteomes" id="UP000267145"/>
    </source>
</evidence>
<protein>
    <submittedName>
        <fullName evidence="2">Uncharacterized protein</fullName>
    </submittedName>
</protein>
<feature type="compositionally biased region" description="Basic and acidic residues" evidence="1">
    <location>
        <begin position="114"/>
        <end position="133"/>
    </location>
</feature>
<dbReference type="AlphaFoldDB" id="A0A3M9YFQ9"/>
<feature type="compositionally biased region" description="Polar residues" evidence="1">
    <location>
        <begin position="330"/>
        <end position="344"/>
    </location>
</feature>
<dbReference type="EMBL" id="RBVV01000022">
    <property type="protein sequence ID" value="RNJ58911.1"/>
    <property type="molecule type" value="Genomic_DNA"/>
</dbReference>
<dbReference type="GeneID" id="39607690"/>
<sequence length="489" mass="54484">MSDSKSCTEYVDSSSLSVDENPTQNDDNVVEAPIESYQEPPEHVDSSSSSVDENPTQNDDNVVEAPVEPIQEPPEHADSGIQPVQVMFQSTPNSTQANVDDSPAETLAGAQENRTNELRDSAESLFHDPDARALVRLPPAAEPEQTLLGEPQKPQDLAAPQSQGVDVPPKEAAPPPRPSAAKKPQCPPNGQQQCVQRQEPFTQQFSQRPIVQQKHEQGHRQGPRQHTRTYPQPYPRPYPQLYARQYVQQQNLGQQQYHQQHAQPQTQCPQQYPYPNGQQYFVTFQGAPQAYQHWQQGPQQHQQWVAPQYRMPSSAPVDPTTCDQPEPNHYNYSNGPQQHQNHTTRYPRPPQRACTHSNPPVHHHAGGRGQVSLRHVPGRGRGFNPRGNLHRGRGRGHGVVATHAPSASANTNNATNEVKNETAIQPVSENARDTADSIVDDTTDEATVQDNEAFYNRSVSVESLPLYLKSESEEEEAEEETLPKRSLSV</sequence>